<dbReference type="GeneID" id="87824092"/>
<dbReference type="RefSeq" id="XP_062652587.1">
    <property type="nucleotide sequence ID" value="XM_062787322.1"/>
</dbReference>
<evidence type="ECO:0000313" key="2">
    <source>
        <dbReference type="Proteomes" id="UP001302602"/>
    </source>
</evidence>
<dbReference type="Proteomes" id="UP001302602">
    <property type="component" value="Unassembled WGS sequence"/>
</dbReference>
<dbReference type="EMBL" id="MU853223">
    <property type="protein sequence ID" value="KAK4128816.1"/>
    <property type="molecule type" value="Genomic_DNA"/>
</dbReference>
<reference evidence="1" key="1">
    <citation type="journal article" date="2023" name="Mol. Phylogenet. Evol.">
        <title>Genome-scale phylogeny and comparative genomics of the fungal order Sordariales.</title>
        <authorList>
            <person name="Hensen N."/>
            <person name="Bonometti L."/>
            <person name="Westerberg I."/>
            <person name="Brannstrom I.O."/>
            <person name="Guillou S."/>
            <person name="Cros-Aarteil S."/>
            <person name="Calhoun S."/>
            <person name="Haridas S."/>
            <person name="Kuo A."/>
            <person name="Mondo S."/>
            <person name="Pangilinan J."/>
            <person name="Riley R."/>
            <person name="LaButti K."/>
            <person name="Andreopoulos B."/>
            <person name="Lipzen A."/>
            <person name="Chen C."/>
            <person name="Yan M."/>
            <person name="Daum C."/>
            <person name="Ng V."/>
            <person name="Clum A."/>
            <person name="Steindorff A."/>
            <person name="Ohm R.A."/>
            <person name="Martin F."/>
            <person name="Silar P."/>
            <person name="Natvig D.O."/>
            <person name="Lalanne C."/>
            <person name="Gautier V."/>
            <person name="Ament-Velasquez S.L."/>
            <person name="Kruys A."/>
            <person name="Hutchinson M.I."/>
            <person name="Powell A.J."/>
            <person name="Barry K."/>
            <person name="Miller A.N."/>
            <person name="Grigoriev I.V."/>
            <person name="Debuchy R."/>
            <person name="Gladieux P."/>
            <person name="Hiltunen Thoren M."/>
            <person name="Johannesson H."/>
        </authorList>
    </citation>
    <scope>NUCLEOTIDE SEQUENCE</scope>
    <source>
        <strain evidence="1">CBS 731.68</strain>
    </source>
</reference>
<reference evidence="1" key="2">
    <citation type="submission" date="2023-05" db="EMBL/GenBank/DDBJ databases">
        <authorList>
            <consortium name="Lawrence Berkeley National Laboratory"/>
            <person name="Steindorff A."/>
            <person name="Hensen N."/>
            <person name="Bonometti L."/>
            <person name="Westerberg I."/>
            <person name="Brannstrom I.O."/>
            <person name="Guillou S."/>
            <person name="Cros-Aarteil S."/>
            <person name="Calhoun S."/>
            <person name="Haridas S."/>
            <person name="Kuo A."/>
            <person name="Mondo S."/>
            <person name="Pangilinan J."/>
            <person name="Riley R."/>
            <person name="Labutti K."/>
            <person name="Andreopoulos B."/>
            <person name="Lipzen A."/>
            <person name="Chen C."/>
            <person name="Yanf M."/>
            <person name="Daum C."/>
            <person name="Ng V."/>
            <person name="Clum A."/>
            <person name="Ohm R."/>
            <person name="Martin F."/>
            <person name="Silar P."/>
            <person name="Natvig D."/>
            <person name="Lalanne C."/>
            <person name="Gautier V."/>
            <person name="Ament-Velasquez S.L."/>
            <person name="Kruys A."/>
            <person name="Hutchinson M.I."/>
            <person name="Powell A.J."/>
            <person name="Barry K."/>
            <person name="Miller A.N."/>
            <person name="Grigoriev I.V."/>
            <person name="Debuchy R."/>
            <person name="Gladieux P."/>
            <person name="Thoren M.H."/>
            <person name="Johannesson H."/>
        </authorList>
    </citation>
    <scope>NUCLEOTIDE SEQUENCE</scope>
    <source>
        <strain evidence="1">CBS 731.68</strain>
    </source>
</reference>
<dbReference type="AlphaFoldDB" id="A0AAN6UAB4"/>
<evidence type="ECO:0000313" key="1">
    <source>
        <dbReference type="EMBL" id="KAK4128816.1"/>
    </source>
</evidence>
<accession>A0AAN6UAB4</accession>
<sequence>MLIRWLLQAGADPNGQGGPLRPFTMFLLSLKVECGMGDRVAHDRILDLFATLQAYISAGADMGDVVFSLSGRATTPTIVFVLPIIWSTRVSPLECNHAQLAQYARQAMEACLGSSDGGAIGRPSDHLPNLGHESHKSYEKVLLASRVKPGSLVKPGMNLRGRAQCVAINNSDTMSGRTLDVIAPGLLERRYVEMDSLLAEVVQTGIPITDPTC</sequence>
<organism evidence="1 2">
    <name type="scientific">Parathielavia appendiculata</name>
    <dbReference type="NCBI Taxonomy" id="2587402"/>
    <lineage>
        <taxon>Eukaryota</taxon>
        <taxon>Fungi</taxon>
        <taxon>Dikarya</taxon>
        <taxon>Ascomycota</taxon>
        <taxon>Pezizomycotina</taxon>
        <taxon>Sordariomycetes</taxon>
        <taxon>Sordariomycetidae</taxon>
        <taxon>Sordariales</taxon>
        <taxon>Chaetomiaceae</taxon>
        <taxon>Parathielavia</taxon>
    </lineage>
</organism>
<proteinExistence type="predicted"/>
<protein>
    <submittedName>
        <fullName evidence="1">Uncharacterized protein</fullName>
    </submittedName>
</protein>
<keyword evidence="2" id="KW-1185">Reference proteome</keyword>
<gene>
    <name evidence="1" type="ORF">N657DRAFT_42819</name>
</gene>
<comment type="caution">
    <text evidence="1">The sequence shown here is derived from an EMBL/GenBank/DDBJ whole genome shotgun (WGS) entry which is preliminary data.</text>
</comment>
<name>A0AAN6UAB4_9PEZI</name>